<dbReference type="AlphaFoldDB" id="A0A402AX46"/>
<proteinExistence type="predicted"/>
<protein>
    <submittedName>
        <fullName evidence="1">Uncharacterized protein</fullName>
    </submittedName>
</protein>
<gene>
    <name evidence="1" type="ORF">KDK_75020</name>
</gene>
<accession>A0A402AX46</accession>
<organism evidence="1 2">
    <name type="scientific">Dictyobacter kobayashii</name>
    <dbReference type="NCBI Taxonomy" id="2014872"/>
    <lineage>
        <taxon>Bacteria</taxon>
        <taxon>Bacillati</taxon>
        <taxon>Chloroflexota</taxon>
        <taxon>Ktedonobacteria</taxon>
        <taxon>Ktedonobacterales</taxon>
        <taxon>Dictyobacteraceae</taxon>
        <taxon>Dictyobacter</taxon>
    </lineage>
</organism>
<dbReference type="EMBL" id="BIFS01000002">
    <property type="protein sequence ID" value="GCE23702.1"/>
    <property type="molecule type" value="Genomic_DNA"/>
</dbReference>
<evidence type="ECO:0000313" key="1">
    <source>
        <dbReference type="EMBL" id="GCE23702.1"/>
    </source>
</evidence>
<evidence type="ECO:0000313" key="2">
    <source>
        <dbReference type="Proteomes" id="UP000287188"/>
    </source>
</evidence>
<sequence>MVGDPILGLLPLAIPLAQARAEVVGDPILGLLPLAIPLAQARAEVVREGAGQQRWQPL</sequence>
<keyword evidence="2" id="KW-1185">Reference proteome</keyword>
<comment type="caution">
    <text evidence="1">The sequence shown here is derived from an EMBL/GenBank/DDBJ whole genome shotgun (WGS) entry which is preliminary data.</text>
</comment>
<name>A0A402AX46_9CHLR</name>
<dbReference type="Proteomes" id="UP000287188">
    <property type="component" value="Unassembled WGS sequence"/>
</dbReference>
<reference evidence="2" key="1">
    <citation type="submission" date="2018-12" db="EMBL/GenBank/DDBJ databases">
        <title>Tengunoibacter tsumagoiensis gen. nov., sp. nov., Dictyobacter kobayashii sp. nov., D. alpinus sp. nov., and D. joshuensis sp. nov. and description of Dictyobacteraceae fam. nov. within the order Ktedonobacterales isolated from Tengu-no-mugimeshi.</title>
        <authorList>
            <person name="Wang C.M."/>
            <person name="Zheng Y."/>
            <person name="Sakai Y."/>
            <person name="Toyoda A."/>
            <person name="Minakuchi Y."/>
            <person name="Abe K."/>
            <person name="Yokota A."/>
            <person name="Yabe S."/>
        </authorList>
    </citation>
    <scope>NUCLEOTIDE SEQUENCE [LARGE SCALE GENOMIC DNA]</scope>
    <source>
        <strain evidence="2">Uno11</strain>
    </source>
</reference>